<evidence type="ECO:0000313" key="2">
    <source>
        <dbReference type="Proteomes" id="UP000460626"/>
    </source>
</evidence>
<dbReference type="EMBL" id="WTYH01000001">
    <property type="protein sequence ID" value="MXO94671.1"/>
    <property type="molecule type" value="Genomic_DNA"/>
</dbReference>
<gene>
    <name evidence="1" type="ORF">GRI62_13790</name>
</gene>
<dbReference type="CDD" id="cd04645">
    <property type="entry name" value="LbH_gamma_CA_like"/>
    <property type="match status" value="1"/>
</dbReference>
<dbReference type="PANTHER" id="PTHR13061">
    <property type="entry name" value="DYNACTIN SUBUNIT P25"/>
    <property type="match status" value="1"/>
</dbReference>
<evidence type="ECO:0000313" key="1">
    <source>
        <dbReference type="EMBL" id="MXO94671.1"/>
    </source>
</evidence>
<accession>A0A845A2A6</accession>
<proteinExistence type="predicted"/>
<dbReference type="OrthoDB" id="9803036at2"/>
<protein>
    <submittedName>
        <fullName evidence="1">Gamma carbonic anhydrase family protein</fullName>
    </submittedName>
</protein>
<keyword evidence="2" id="KW-1185">Reference proteome</keyword>
<dbReference type="InterPro" id="IPR047324">
    <property type="entry name" value="LbH_gamma_CA-like"/>
</dbReference>
<sequence length="221" mass="23975">MATPRAARRPGVDRRLRLHPALPRLGEFLVNIDPLDWSQRFPGATIMAFEGKVPHIDATAFVAPGARIIGDVTIGPQASVWYNCVLRGDIHRIEVGARSNVQDGSVFHVEGPRPDTAGEPTIIGEDCVIGHMAVVHGAQLENRAFVGMGAIAMDGARIAEGGMLGAGALLSPGKQIGPGEIWIGRPARYYRTQDEAQVAKIRFQTERYCSLAQRHLAELRK</sequence>
<dbReference type="PANTHER" id="PTHR13061:SF29">
    <property type="entry name" value="GAMMA CARBONIC ANHYDRASE-LIKE 1, MITOCHONDRIAL-RELATED"/>
    <property type="match status" value="1"/>
</dbReference>
<organism evidence="1 2">
    <name type="scientific">Aurantiacibacter arachoides</name>
    <dbReference type="NCBI Taxonomy" id="1850444"/>
    <lineage>
        <taxon>Bacteria</taxon>
        <taxon>Pseudomonadati</taxon>
        <taxon>Pseudomonadota</taxon>
        <taxon>Alphaproteobacteria</taxon>
        <taxon>Sphingomonadales</taxon>
        <taxon>Erythrobacteraceae</taxon>
        <taxon>Aurantiacibacter</taxon>
    </lineage>
</organism>
<reference evidence="1 2" key="1">
    <citation type="submission" date="2019-12" db="EMBL/GenBank/DDBJ databases">
        <title>Genomic-based taxomic classification of the family Erythrobacteraceae.</title>
        <authorList>
            <person name="Xu L."/>
        </authorList>
    </citation>
    <scope>NUCLEOTIDE SEQUENCE [LARGE SCALE GENOMIC DNA]</scope>
    <source>
        <strain evidence="1 2">RC4-10-4</strain>
    </source>
</reference>
<dbReference type="InterPro" id="IPR050484">
    <property type="entry name" value="Transf_Hexapept/Carb_Anhydrase"/>
</dbReference>
<dbReference type="Gene3D" id="2.160.10.10">
    <property type="entry name" value="Hexapeptide repeat proteins"/>
    <property type="match status" value="1"/>
</dbReference>
<dbReference type="AlphaFoldDB" id="A0A845A2A6"/>
<dbReference type="SUPFAM" id="SSF51161">
    <property type="entry name" value="Trimeric LpxA-like enzymes"/>
    <property type="match status" value="1"/>
</dbReference>
<dbReference type="Proteomes" id="UP000460626">
    <property type="component" value="Unassembled WGS sequence"/>
</dbReference>
<name>A0A845A2A6_9SPHN</name>
<dbReference type="InterPro" id="IPR011004">
    <property type="entry name" value="Trimer_LpxA-like_sf"/>
</dbReference>
<comment type="caution">
    <text evidence="1">The sequence shown here is derived from an EMBL/GenBank/DDBJ whole genome shotgun (WGS) entry which is preliminary data.</text>
</comment>